<feature type="binding site" evidence="1">
    <location>
        <position position="23"/>
    </location>
    <ligand>
        <name>Zn(2+)</name>
        <dbReference type="ChEBI" id="CHEBI:29105"/>
    </ligand>
</feature>
<keyword evidence="1" id="KW-0862">Zinc</keyword>
<evidence type="ECO:0000256" key="2">
    <source>
        <dbReference type="PIRSR" id="PIRSR018249-2"/>
    </source>
</evidence>
<evidence type="ECO:0000259" key="3">
    <source>
        <dbReference type="Pfam" id="PF13649"/>
    </source>
</evidence>
<feature type="binding site" evidence="2">
    <location>
        <position position="69"/>
    </location>
    <ligand>
        <name>S-adenosyl-L-methionine</name>
        <dbReference type="ChEBI" id="CHEBI:59789"/>
    </ligand>
</feature>
<organism evidence="5 6">
    <name type="scientific">Endozoicomonas elysicola</name>
    <dbReference type="NCBI Taxonomy" id="305900"/>
    <lineage>
        <taxon>Bacteria</taxon>
        <taxon>Pseudomonadati</taxon>
        <taxon>Pseudomonadota</taxon>
        <taxon>Gammaproteobacteria</taxon>
        <taxon>Oceanospirillales</taxon>
        <taxon>Endozoicomonadaceae</taxon>
        <taxon>Endozoicomonas</taxon>
    </lineage>
</organism>
<dbReference type="Pfam" id="PF21302">
    <property type="entry name" value="Zn_ribbon_RlmA"/>
    <property type="match status" value="1"/>
</dbReference>
<dbReference type="InterPro" id="IPR016718">
    <property type="entry name" value="rRNA_m1G-MeTrfase_A_prd"/>
</dbReference>
<dbReference type="PANTHER" id="PTHR43591:SF24">
    <property type="entry name" value="2-METHOXY-6-POLYPRENYL-1,4-BENZOQUINOL METHYLASE, MITOCHONDRIAL"/>
    <property type="match status" value="1"/>
</dbReference>
<evidence type="ECO:0000256" key="1">
    <source>
        <dbReference type="PIRSR" id="PIRSR018249-1"/>
    </source>
</evidence>
<reference evidence="5 6" key="1">
    <citation type="submission" date="2014-06" db="EMBL/GenBank/DDBJ databases">
        <title>Whole Genome Sequences of Three Symbiotic Endozoicomonas Bacteria.</title>
        <authorList>
            <person name="Neave M.J."/>
            <person name="Apprill A."/>
            <person name="Voolstra C.R."/>
        </authorList>
    </citation>
    <scope>NUCLEOTIDE SEQUENCE [LARGE SCALE GENOMIC DNA]</scope>
    <source>
        <strain evidence="5 6">DSM 22380</strain>
    </source>
</reference>
<dbReference type="eggNOG" id="COG2226">
    <property type="taxonomic scope" value="Bacteria"/>
</dbReference>
<protein>
    <submittedName>
        <fullName evidence="5">Uncharacterized protein</fullName>
    </submittedName>
</protein>
<dbReference type="SUPFAM" id="SSF53335">
    <property type="entry name" value="S-adenosyl-L-methionine-dependent methyltransferases"/>
    <property type="match status" value="1"/>
</dbReference>
<feature type="domain" description="Methyltransferase" evidence="3">
    <location>
        <begin position="91"/>
        <end position="174"/>
    </location>
</feature>
<dbReference type="CDD" id="cd02440">
    <property type="entry name" value="AdoMet_MTases"/>
    <property type="match status" value="1"/>
</dbReference>
<dbReference type="AlphaFoldDB" id="A0A081K7R5"/>
<name>A0A081K7R5_9GAMM</name>
<dbReference type="Proteomes" id="UP000027997">
    <property type="component" value="Unassembled WGS sequence"/>
</dbReference>
<feature type="domain" description="23S rRNA (guanine(745)-N(1))-methyltransferase N-terminal" evidence="4">
    <location>
        <begin position="6"/>
        <end position="48"/>
    </location>
</feature>
<evidence type="ECO:0000313" key="5">
    <source>
        <dbReference type="EMBL" id="KEI70191.1"/>
    </source>
</evidence>
<accession>A0A081K7R5</accession>
<dbReference type="GO" id="GO:0008168">
    <property type="term" value="F:methyltransferase activity"/>
    <property type="evidence" value="ECO:0007669"/>
    <property type="project" value="InterPro"/>
</dbReference>
<feature type="binding site" evidence="1">
    <location>
        <position position="27"/>
    </location>
    <ligand>
        <name>Zn(2+)</name>
        <dbReference type="ChEBI" id="CHEBI:29105"/>
    </ligand>
</feature>
<dbReference type="PIRSF" id="PIRSF018249">
    <property type="entry name" value="MyrA_prd"/>
    <property type="match status" value="1"/>
</dbReference>
<feature type="binding site" evidence="2">
    <location>
        <position position="185"/>
    </location>
    <ligand>
        <name>S-adenosyl-L-methionine</name>
        <dbReference type="ChEBI" id="CHEBI:59789"/>
    </ligand>
</feature>
<feature type="binding site" evidence="1">
    <location>
        <position position="7"/>
    </location>
    <ligand>
        <name>Zn(2+)</name>
        <dbReference type="ChEBI" id="CHEBI:29105"/>
    </ligand>
</feature>
<dbReference type="RefSeq" id="WP_020584057.1">
    <property type="nucleotide sequence ID" value="NZ_JOJP01000001.1"/>
</dbReference>
<feature type="binding site" evidence="2">
    <location>
        <begin position="98"/>
        <end position="99"/>
    </location>
    <ligand>
        <name>S-adenosyl-L-methionine</name>
        <dbReference type="ChEBI" id="CHEBI:59789"/>
    </ligand>
</feature>
<keyword evidence="6" id="KW-1185">Reference proteome</keyword>
<dbReference type="Gene3D" id="3.40.50.150">
    <property type="entry name" value="Vaccinia Virus protein VP39"/>
    <property type="match status" value="1"/>
</dbReference>
<feature type="binding site" evidence="1">
    <location>
        <position position="10"/>
    </location>
    <ligand>
        <name>Zn(2+)</name>
        <dbReference type="ChEBI" id="CHEBI:29105"/>
    </ligand>
</feature>
<gene>
    <name evidence="5" type="ORF">GV64_05020</name>
</gene>
<dbReference type="Pfam" id="PF13649">
    <property type="entry name" value="Methyltransf_25"/>
    <property type="match status" value="1"/>
</dbReference>
<evidence type="ECO:0000313" key="6">
    <source>
        <dbReference type="Proteomes" id="UP000027997"/>
    </source>
</evidence>
<dbReference type="InterPro" id="IPR048647">
    <property type="entry name" value="RlmA_N"/>
</dbReference>
<comment type="caution">
    <text evidence="5">The sequence shown here is derived from an EMBL/GenBank/DDBJ whole genome shotgun (WGS) entry which is preliminary data.</text>
</comment>
<proteinExistence type="predicted"/>
<dbReference type="GO" id="GO:0046872">
    <property type="term" value="F:metal ion binding"/>
    <property type="evidence" value="ECO:0007669"/>
    <property type="project" value="UniProtKB-KW"/>
</dbReference>
<dbReference type="PANTHER" id="PTHR43591">
    <property type="entry name" value="METHYLTRANSFERASE"/>
    <property type="match status" value="1"/>
</dbReference>
<sequence length="274" mass="31377">MPILLRCPICYEALSSEQKSAVCKNNHQFDRARQGYLNLLPSNKKRSKNPGDDQMMVDARARFLNHGYYQPVIEALIDKISTFSDQTNQTILDAGCGEGYYTSEIKERLKGSEVCGFDIAKPAILAASKRNKAIEWLVTSVSELPLMDEQFDVIISIFSRSDWSEFSRVLKPGGHIVILTPGQSHLLALRNAIYDDVRPYPEDKRLQDLPENLHLLESQNIRHLMMLENTQAIMDLLTMTPHYWHVNAKQKQQLEQLGQLECELEMRMSVIKKV</sequence>
<dbReference type="InterPro" id="IPR041698">
    <property type="entry name" value="Methyltransf_25"/>
</dbReference>
<dbReference type="STRING" id="305900.GV64_05020"/>
<keyword evidence="1" id="KW-0479">Metal-binding</keyword>
<dbReference type="EMBL" id="JOJP01000001">
    <property type="protein sequence ID" value="KEI70191.1"/>
    <property type="molecule type" value="Genomic_DNA"/>
</dbReference>
<keyword evidence="2" id="KW-0949">S-adenosyl-L-methionine</keyword>
<evidence type="ECO:0000259" key="4">
    <source>
        <dbReference type="Pfam" id="PF21302"/>
    </source>
</evidence>
<dbReference type="InterPro" id="IPR029063">
    <property type="entry name" value="SAM-dependent_MTases_sf"/>
</dbReference>